<dbReference type="VEuPathDB" id="FungiDB:ASPGLDRAFT_65304"/>
<protein>
    <submittedName>
        <fullName evidence="1">Uncharacterized protein</fullName>
    </submittedName>
</protein>
<evidence type="ECO:0000313" key="2">
    <source>
        <dbReference type="Proteomes" id="UP000184300"/>
    </source>
</evidence>
<proteinExistence type="predicted"/>
<keyword evidence="2" id="KW-1185">Reference proteome</keyword>
<accession>A0A1L9VQE7</accession>
<organism evidence="1 2">
    <name type="scientific">Aspergillus glaucus CBS 516.65</name>
    <dbReference type="NCBI Taxonomy" id="1160497"/>
    <lineage>
        <taxon>Eukaryota</taxon>
        <taxon>Fungi</taxon>
        <taxon>Dikarya</taxon>
        <taxon>Ascomycota</taxon>
        <taxon>Pezizomycotina</taxon>
        <taxon>Eurotiomycetes</taxon>
        <taxon>Eurotiomycetidae</taxon>
        <taxon>Eurotiales</taxon>
        <taxon>Aspergillaceae</taxon>
        <taxon>Aspergillus</taxon>
        <taxon>Aspergillus subgen. Aspergillus</taxon>
    </lineage>
</organism>
<dbReference type="RefSeq" id="XP_022402852.1">
    <property type="nucleotide sequence ID" value="XM_022548883.1"/>
</dbReference>
<dbReference type="GeneID" id="34465143"/>
<gene>
    <name evidence="1" type="ORF">ASPGLDRAFT_65304</name>
</gene>
<dbReference type="OrthoDB" id="4523734at2759"/>
<dbReference type="Proteomes" id="UP000184300">
    <property type="component" value="Unassembled WGS sequence"/>
</dbReference>
<dbReference type="AlphaFoldDB" id="A0A1L9VQE7"/>
<name>A0A1L9VQE7_ASPGL</name>
<reference evidence="2" key="1">
    <citation type="journal article" date="2017" name="Genome Biol.">
        <title>Comparative genomics reveals high biological diversity and specific adaptations in the industrially and medically important fungal genus Aspergillus.</title>
        <authorList>
            <person name="de Vries R.P."/>
            <person name="Riley R."/>
            <person name="Wiebenga A."/>
            <person name="Aguilar-Osorio G."/>
            <person name="Amillis S."/>
            <person name="Uchima C.A."/>
            <person name="Anderluh G."/>
            <person name="Asadollahi M."/>
            <person name="Askin M."/>
            <person name="Barry K."/>
            <person name="Battaglia E."/>
            <person name="Bayram O."/>
            <person name="Benocci T."/>
            <person name="Braus-Stromeyer S.A."/>
            <person name="Caldana C."/>
            <person name="Canovas D."/>
            <person name="Cerqueira G.C."/>
            <person name="Chen F."/>
            <person name="Chen W."/>
            <person name="Choi C."/>
            <person name="Clum A."/>
            <person name="Dos Santos R.A."/>
            <person name="Damasio A.R."/>
            <person name="Diallinas G."/>
            <person name="Emri T."/>
            <person name="Fekete E."/>
            <person name="Flipphi M."/>
            <person name="Freyberg S."/>
            <person name="Gallo A."/>
            <person name="Gournas C."/>
            <person name="Habgood R."/>
            <person name="Hainaut M."/>
            <person name="Harispe M.L."/>
            <person name="Henrissat B."/>
            <person name="Hilden K.S."/>
            <person name="Hope R."/>
            <person name="Hossain A."/>
            <person name="Karabika E."/>
            <person name="Karaffa L."/>
            <person name="Karanyi Z."/>
            <person name="Krasevec N."/>
            <person name="Kuo A."/>
            <person name="Kusch H."/>
            <person name="LaButti K."/>
            <person name="Lagendijk E.L."/>
            <person name="Lapidus A."/>
            <person name="Levasseur A."/>
            <person name="Lindquist E."/>
            <person name="Lipzen A."/>
            <person name="Logrieco A.F."/>
            <person name="MacCabe A."/>
            <person name="Maekelae M.R."/>
            <person name="Malavazi I."/>
            <person name="Melin P."/>
            <person name="Meyer V."/>
            <person name="Mielnichuk N."/>
            <person name="Miskei M."/>
            <person name="Molnar A.P."/>
            <person name="Mule G."/>
            <person name="Ngan C.Y."/>
            <person name="Orejas M."/>
            <person name="Orosz E."/>
            <person name="Ouedraogo J.P."/>
            <person name="Overkamp K.M."/>
            <person name="Park H.-S."/>
            <person name="Perrone G."/>
            <person name="Piumi F."/>
            <person name="Punt P.J."/>
            <person name="Ram A.F."/>
            <person name="Ramon A."/>
            <person name="Rauscher S."/>
            <person name="Record E."/>
            <person name="Riano-Pachon D.M."/>
            <person name="Robert V."/>
            <person name="Roehrig J."/>
            <person name="Ruller R."/>
            <person name="Salamov A."/>
            <person name="Salih N.S."/>
            <person name="Samson R.A."/>
            <person name="Sandor E."/>
            <person name="Sanguinetti M."/>
            <person name="Schuetze T."/>
            <person name="Sepcic K."/>
            <person name="Shelest E."/>
            <person name="Sherlock G."/>
            <person name="Sophianopoulou V."/>
            <person name="Squina F.M."/>
            <person name="Sun H."/>
            <person name="Susca A."/>
            <person name="Todd R.B."/>
            <person name="Tsang A."/>
            <person name="Unkles S.E."/>
            <person name="van de Wiele N."/>
            <person name="van Rossen-Uffink D."/>
            <person name="Oliveira J.V."/>
            <person name="Vesth T.C."/>
            <person name="Visser J."/>
            <person name="Yu J.-H."/>
            <person name="Zhou M."/>
            <person name="Andersen M.R."/>
            <person name="Archer D.B."/>
            <person name="Baker S.E."/>
            <person name="Benoit I."/>
            <person name="Brakhage A.A."/>
            <person name="Braus G.H."/>
            <person name="Fischer R."/>
            <person name="Frisvad J.C."/>
            <person name="Goldman G.H."/>
            <person name="Houbraken J."/>
            <person name="Oakley B."/>
            <person name="Pocsi I."/>
            <person name="Scazzocchio C."/>
            <person name="Seiboth B."/>
            <person name="vanKuyk P.A."/>
            <person name="Wortman J."/>
            <person name="Dyer P.S."/>
            <person name="Grigoriev I.V."/>
        </authorList>
    </citation>
    <scope>NUCLEOTIDE SEQUENCE [LARGE SCALE GENOMIC DNA]</scope>
    <source>
        <strain evidence="2">CBS 516.65</strain>
    </source>
</reference>
<dbReference type="EMBL" id="KV878893">
    <property type="protein sequence ID" value="OJJ86158.1"/>
    <property type="molecule type" value="Genomic_DNA"/>
</dbReference>
<evidence type="ECO:0000313" key="1">
    <source>
        <dbReference type="EMBL" id="OJJ86158.1"/>
    </source>
</evidence>
<sequence>MKSRMDPFWSSERIGQNTLDRLPYRPPTPDALLKSSGHCWDYQASPELTKFLRSSIEEQFRHCESGFLDKLTIPHYLFIFSAGTGKSRNAAELHKTAFKCFDGTYFKEKDEKLASQLRNPFVFHVSLENGTGLQAFEDDPWRAIGMRILFQILLQEATSSGLSLEDVYSKWHAPTPREVIRFLQPGDSSTLEKRTTFLVVDGFHKIYEIFGGFMEFASYRRRISLPCSLLKPPTIDGEPVFITKDLVGKVVVDDCGGHGPAGTDNDFKFYMVKKLQDYYGDIIPEESQGLVIAKAALANRRLRRFDVIPGAEVTPDQLCQKGLIRFDNGENWSNIGGYFRIPYIWLLALCVAYRDNQFFQELQILDYRDFQLKHNPSMSEQFSWSDFMKLMVKIRKLKSHVFKNGANVTVGDIHEGAVMNARTRYIGFINHHLDNDVAHKHIIQNAASALSLAGDAILSLDSNVPLTELQQYNNAYVVQAGNVLVDMENWGEYFGPYASRSYLVASEALKKSGERKMGKMGDSGDKED</sequence>